<dbReference type="Gene3D" id="2.60.120.290">
    <property type="entry name" value="Spermadhesin, CUB domain"/>
    <property type="match status" value="1"/>
</dbReference>
<dbReference type="AlphaFoldDB" id="A0A8T0DR47"/>
<evidence type="ECO:0000313" key="4">
    <source>
        <dbReference type="EMBL" id="KAF8569227.1"/>
    </source>
</evidence>
<dbReference type="InterPro" id="IPR000859">
    <property type="entry name" value="CUB_dom"/>
</dbReference>
<organism evidence="4 5">
    <name type="scientific">Paragonimus westermani</name>
    <dbReference type="NCBI Taxonomy" id="34504"/>
    <lineage>
        <taxon>Eukaryota</taxon>
        <taxon>Metazoa</taxon>
        <taxon>Spiralia</taxon>
        <taxon>Lophotrochozoa</taxon>
        <taxon>Platyhelminthes</taxon>
        <taxon>Trematoda</taxon>
        <taxon>Digenea</taxon>
        <taxon>Plagiorchiida</taxon>
        <taxon>Troglotremata</taxon>
        <taxon>Troglotrematidae</taxon>
        <taxon>Paragonimus</taxon>
    </lineage>
</organism>
<protein>
    <recommendedName>
        <fullName evidence="3">CUB domain-containing protein</fullName>
    </recommendedName>
</protein>
<evidence type="ECO:0000256" key="1">
    <source>
        <dbReference type="ARBA" id="ARBA00023157"/>
    </source>
</evidence>
<reference evidence="4 5" key="1">
    <citation type="submission" date="2019-07" db="EMBL/GenBank/DDBJ databases">
        <title>Annotation for the trematode Paragonimus westermani.</title>
        <authorList>
            <person name="Choi Y.-J."/>
        </authorList>
    </citation>
    <scope>NUCLEOTIDE SEQUENCE [LARGE SCALE GENOMIC DNA]</scope>
    <source>
        <strain evidence="4">180907_Pwestermani</strain>
    </source>
</reference>
<dbReference type="SUPFAM" id="SSF49854">
    <property type="entry name" value="Spermadhesin, CUB domain"/>
    <property type="match status" value="1"/>
</dbReference>
<comment type="caution">
    <text evidence="4">The sequence shown here is derived from an EMBL/GenBank/DDBJ whole genome shotgun (WGS) entry which is preliminary data.</text>
</comment>
<proteinExistence type="predicted"/>
<feature type="non-terminal residue" evidence="4">
    <location>
        <position position="120"/>
    </location>
</feature>
<dbReference type="Proteomes" id="UP000699462">
    <property type="component" value="Unassembled WGS sequence"/>
</dbReference>
<comment type="caution">
    <text evidence="2">Lacks conserved residue(s) required for the propagation of feature annotation.</text>
</comment>
<dbReference type="EMBL" id="JTDF01002061">
    <property type="protein sequence ID" value="KAF8569227.1"/>
    <property type="molecule type" value="Genomic_DNA"/>
</dbReference>
<evidence type="ECO:0000313" key="5">
    <source>
        <dbReference type="Proteomes" id="UP000699462"/>
    </source>
</evidence>
<sequence length="120" mass="13542">RSDQCGSELKNLNGTITQPWYNASRTATLDCDIMITVPSNMYIQLTVGILEVKSGHNSVVVYQKVPPYKTTLPACPESRPPCPYLFRANQIRLRLSVVWDYYSQLTFFTNYTAVRSATVG</sequence>
<dbReference type="OrthoDB" id="10297986at2759"/>
<gene>
    <name evidence="4" type="ORF">P879_02588</name>
</gene>
<name>A0A8T0DR47_9TREM</name>
<evidence type="ECO:0000256" key="2">
    <source>
        <dbReference type="PROSITE-ProRule" id="PRU00059"/>
    </source>
</evidence>
<dbReference type="Pfam" id="PF00431">
    <property type="entry name" value="CUB"/>
    <property type="match status" value="1"/>
</dbReference>
<keyword evidence="1" id="KW-1015">Disulfide bond</keyword>
<dbReference type="InterPro" id="IPR035914">
    <property type="entry name" value="Sperma_CUB_dom_sf"/>
</dbReference>
<evidence type="ECO:0000259" key="3">
    <source>
        <dbReference type="PROSITE" id="PS01180"/>
    </source>
</evidence>
<dbReference type="PROSITE" id="PS01180">
    <property type="entry name" value="CUB"/>
    <property type="match status" value="1"/>
</dbReference>
<keyword evidence="5" id="KW-1185">Reference proteome</keyword>
<feature type="domain" description="CUB" evidence="3">
    <location>
        <begin position="5"/>
        <end position="114"/>
    </location>
</feature>
<accession>A0A8T0DR47</accession>